<dbReference type="RefSeq" id="WP_145111901.1">
    <property type="nucleotide sequence ID" value="NZ_CP036277.1"/>
</dbReference>
<evidence type="ECO:0000256" key="1">
    <source>
        <dbReference type="SAM" id="MobiDB-lite"/>
    </source>
</evidence>
<feature type="region of interest" description="Disordered" evidence="1">
    <location>
        <begin position="1"/>
        <end position="32"/>
    </location>
</feature>
<dbReference type="AlphaFoldDB" id="A0A518FT95"/>
<dbReference type="Proteomes" id="UP000320839">
    <property type="component" value="Chromosome"/>
</dbReference>
<feature type="compositionally biased region" description="Basic and acidic residues" evidence="1">
    <location>
        <begin position="1"/>
        <end position="13"/>
    </location>
</feature>
<gene>
    <name evidence="2" type="ORF">Pan153_42280</name>
</gene>
<dbReference type="EMBL" id="CP036317">
    <property type="protein sequence ID" value="QDV19562.1"/>
    <property type="molecule type" value="Genomic_DNA"/>
</dbReference>
<organism evidence="2 3">
    <name type="scientific">Gimesia panareensis</name>
    <dbReference type="NCBI Taxonomy" id="2527978"/>
    <lineage>
        <taxon>Bacteria</taxon>
        <taxon>Pseudomonadati</taxon>
        <taxon>Planctomycetota</taxon>
        <taxon>Planctomycetia</taxon>
        <taxon>Planctomycetales</taxon>
        <taxon>Planctomycetaceae</taxon>
        <taxon>Gimesia</taxon>
    </lineage>
</organism>
<evidence type="ECO:0000313" key="3">
    <source>
        <dbReference type="Proteomes" id="UP000320839"/>
    </source>
</evidence>
<accession>A0A518FT95</accession>
<protein>
    <submittedName>
        <fullName evidence="2">Uncharacterized protein</fullName>
    </submittedName>
</protein>
<name>A0A518FT95_9PLAN</name>
<accession>A0A518AA87</accession>
<sequence>MGDPEEAARRARTDPVYGEPNAPTSGGLPEGGVTIEQRIASGGKVPEYARKNPSAYYYDSAAGKYKSRPTSGPSAVPGKNVADVIQDHHGIPWDNKTWNHQQHPLVKQAGNPSLKKLPENLKPVQGRTVHHTIKKSGVAWTRHSRT</sequence>
<evidence type="ECO:0000313" key="2">
    <source>
        <dbReference type="EMBL" id="QDV19562.1"/>
    </source>
</evidence>
<proteinExistence type="predicted"/>
<reference evidence="2 3" key="1">
    <citation type="submission" date="2019-02" db="EMBL/GenBank/DDBJ databases">
        <title>Deep-cultivation of Planctomycetes and their phenomic and genomic characterization uncovers novel biology.</title>
        <authorList>
            <person name="Wiegand S."/>
            <person name="Jogler M."/>
            <person name="Boedeker C."/>
            <person name="Pinto D."/>
            <person name="Vollmers J."/>
            <person name="Rivas-Marin E."/>
            <person name="Kohn T."/>
            <person name="Peeters S.H."/>
            <person name="Heuer A."/>
            <person name="Rast P."/>
            <person name="Oberbeckmann S."/>
            <person name="Bunk B."/>
            <person name="Jeske O."/>
            <person name="Meyerdierks A."/>
            <person name="Storesund J.E."/>
            <person name="Kallscheuer N."/>
            <person name="Luecker S."/>
            <person name="Lage O.M."/>
            <person name="Pohl T."/>
            <person name="Merkel B.J."/>
            <person name="Hornburger P."/>
            <person name="Mueller R.-W."/>
            <person name="Bruemmer F."/>
            <person name="Labrenz M."/>
            <person name="Spormann A.M."/>
            <person name="Op den Camp H."/>
            <person name="Overmann J."/>
            <person name="Amann R."/>
            <person name="Jetten M.S.M."/>
            <person name="Mascher T."/>
            <person name="Medema M.H."/>
            <person name="Devos D.P."/>
            <person name="Kaster A.-K."/>
            <person name="Ovreas L."/>
            <person name="Rohde M."/>
            <person name="Galperin M.Y."/>
            <person name="Jogler C."/>
        </authorList>
    </citation>
    <scope>NUCLEOTIDE SEQUENCE [LARGE SCALE GENOMIC DNA]</scope>
    <source>
        <strain evidence="2 3">Pan153</strain>
    </source>
</reference>